<evidence type="ECO:0000313" key="1">
    <source>
        <dbReference type="EMBL" id="MCV3214946.1"/>
    </source>
</evidence>
<protein>
    <submittedName>
        <fullName evidence="1">DUF6492 family protein</fullName>
    </submittedName>
</protein>
<dbReference type="InterPro" id="IPR045499">
    <property type="entry name" value="DUF6492"/>
</dbReference>
<comment type="caution">
    <text evidence="1">The sequence shown here is derived from an EMBL/GenBank/DDBJ whole genome shotgun (WGS) entry which is preliminary data.</text>
</comment>
<name>A0ABT3B0Q7_9CYAN</name>
<dbReference type="Proteomes" id="UP001526143">
    <property type="component" value="Unassembled WGS sequence"/>
</dbReference>
<organism evidence="1 2">
    <name type="scientific">Plectonema radiosum NIES-515</name>
    <dbReference type="NCBI Taxonomy" id="2986073"/>
    <lineage>
        <taxon>Bacteria</taxon>
        <taxon>Bacillati</taxon>
        <taxon>Cyanobacteriota</taxon>
        <taxon>Cyanophyceae</taxon>
        <taxon>Oscillatoriophycideae</taxon>
        <taxon>Oscillatoriales</taxon>
        <taxon>Microcoleaceae</taxon>
        <taxon>Plectonema</taxon>
    </lineage>
</organism>
<gene>
    <name evidence="1" type="ORF">OGM63_15730</name>
</gene>
<sequence>MNKFDFGIITPSYAPDFERCQLLSWSVEKFISPSVTHYIIVPESDLPLFRQLQKPNTEIITVESVLPWWIKRLPLIKNGWLSLKTLFIRGWILQQIVKLGVAQYIDKDAFVFADSDLTFVSPLNVESFVREDQVRLFRVPNQCTTQFIGENPGYYKWLITASRLVGLPPVILPAPGYVGQVITWRRDNLLKLYQHLENVSGRGWIETLCSSSHFSEYTLYGVFVDQILQESSGHYYDSKRICHDYWSSEAMSDEELQKFFAEIQPEDKAVMISAKAGISVEQYQTLVKMYTSKCKDLGASSLSEK</sequence>
<dbReference type="RefSeq" id="WP_263746527.1">
    <property type="nucleotide sequence ID" value="NZ_JAOWRF010000232.1"/>
</dbReference>
<accession>A0ABT3B0Q7</accession>
<reference evidence="1 2" key="1">
    <citation type="submission" date="2022-10" db="EMBL/GenBank/DDBJ databases">
        <title>Identification of biosynthetic pathway for the production of the potent trypsin inhibitor radiosumin.</title>
        <authorList>
            <person name="Fewer D.P."/>
            <person name="Delbaje E."/>
            <person name="Ouyang X."/>
            <person name="Agostino P.D."/>
            <person name="Wahlsten M."/>
            <person name="Jokela J."/>
            <person name="Permi P."/>
            <person name="Haapaniemi E."/>
            <person name="Koistinen H."/>
        </authorList>
    </citation>
    <scope>NUCLEOTIDE SEQUENCE [LARGE SCALE GENOMIC DNA]</scope>
    <source>
        <strain evidence="1 2">NIES-515</strain>
    </source>
</reference>
<dbReference type="EMBL" id="JAOWRF010000232">
    <property type="protein sequence ID" value="MCV3214946.1"/>
    <property type="molecule type" value="Genomic_DNA"/>
</dbReference>
<keyword evidence="2" id="KW-1185">Reference proteome</keyword>
<dbReference type="Pfam" id="PF20102">
    <property type="entry name" value="DUF6492"/>
    <property type="match status" value="1"/>
</dbReference>
<proteinExistence type="predicted"/>
<evidence type="ECO:0000313" key="2">
    <source>
        <dbReference type="Proteomes" id="UP001526143"/>
    </source>
</evidence>